<name>A0A8C2B1F7_CYPCA</name>
<dbReference type="PRINTS" id="PR01367">
    <property type="entry name" value="BGCRYSTALLIN"/>
</dbReference>
<dbReference type="InterPro" id="IPR001064">
    <property type="entry name" value="Beta/gamma_crystallin"/>
</dbReference>
<comment type="similarity">
    <text evidence="1">Belongs to the beta/gamma-crystallin family.</text>
</comment>
<dbReference type="SUPFAM" id="SSF109604">
    <property type="entry name" value="HD-domain/PDEase-like"/>
    <property type="match status" value="1"/>
</dbReference>
<feature type="region of interest" description="Disordered" evidence="3">
    <location>
        <begin position="457"/>
        <end position="480"/>
    </location>
</feature>
<organism evidence="5 6">
    <name type="scientific">Cyprinus carpio</name>
    <name type="common">Common carp</name>
    <dbReference type="NCBI Taxonomy" id="7962"/>
    <lineage>
        <taxon>Eukaryota</taxon>
        <taxon>Metazoa</taxon>
        <taxon>Chordata</taxon>
        <taxon>Craniata</taxon>
        <taxon>Vertebrata</taxon>
        <taxon>Euteleostomi</taxon>
        <taxon>Actinopterygii</taxon>
        <taxon>Neopterygii</taxon>
        <taxon>Teleostei</taxon>
        <taxon>Ostariophysi</taxon>
        <taxon>Cypriniformes</taxon>
        <taxon>Cyprinidae</taxon>
        <taxon>Cyprininae</taxon>
        <taxon>Cyprinus</taxon>
    </lineage>
</organism>
<evidence type="ECO:0000313" key="6">
    <source>
        <dbReference type="Proteomes" id="UP000694700"/>
    </source>
</evidence>
<dbReference type="PANTHER" id="PTHR11818">
    <property type="entry name" value="BETA/GAMMA CRYSTALLIN"/>
    <property type="match status" value="1"/>
</dbReference>
<dbReference type="InterPro" id="IPR050252">
    <property type="entry name" value="Beta/Gamma-Crystallin"/>
</dbReference>
<dbReference type="Gene3D" id="2.60.20.10">
    <property type="entry name" value="Crystallins"/>
    <property type="match status" value="3"/>
</dbReference>
<dbReference type="SUPFAM" id="SSF49695">
    <property type="entry name" value="gamma-Crystallin-like"/>
    <property type="match status" value="2"/>
</dbReference>
<dbReference type="Ensembl" id="ENSCCRT00015117289.1">
    <property type="protein sequence ID" value="ENSCCRP00015113698.1"/>
    <property type="gene ID" value="ENSCCRG00015044992.1"/>
</dbReference>
<dbReference type="PANTHER" id="PTHR11818:SF42">
    <property type="entry name" value="VOLTAGE-GATED HYDROGEN CHANNEL 1"/>
    <property type="match status" value="1"/>
</dbReference>
<dbReference type="Proteomes" id="UP000694700">
    <property type="component" value="Unplaced"/>
</dbReference>
<keyword evidence="2" id="KW-0677">Repeat</keyword>
<dbReference type="Pfam" id="PF00030">
    <property type="entry name" value="Crystall"/>
    <property type="match status" value="3"/>
</dbReference>
<evidence type="ECO:0000313" key="5">
    <source>
        <dbReference type="Ensembl" id="ENSCCRP00015113698.1"/>
    </source>
</evidence>
<evidence type="ECO:0000256" key="3">
    <source>
        <dbReference type="SAM" id="MobiDB-lite"/>
    </source>
</evidence>
<reference evidence="5" key="1">
    <citation type="submission" date="2025-08" db="UniProtKB">
        <authorList>
            <consortium name="Ensembl"/>
        </authorList>
    </citation>
    <scope>IDENTIFICATION</scope>
</reference>
<feature type="domain" description="Beta/gamma crystallin 'Greek key'" evidence="4">
    <location>
        <begin position="396"/>
        <end position="478"/>
    </location>
</feature>
<accession>A0A8C2B1F7</accession>
<evidence type="ECO:0000256" key="1">
    <source>
        <dbReference type="ARBA" id="ARBA00009646"/>
    </source>
</evidence>
<proteinExistence type="inferred from homology"/>
<dbReference type="GO" id="GO:0002088">
    <property type="term" value="P:lens development in camera-type eye"/>
    <property type="evidence" value="ECO:0007669"/>
    <property type="project" value="TreeGrafter"/>
</dbReference>
<evidence type="ECO:0000259" key="4">
    <source>
        <dbReference type="SMART" id="SM00247"/>
    </source>
</evidence>
<dbReference type="InterPro" id="IPR011024">
    <property type="entry name" value="G_crystallin-like"/>
</dbReference>
<dbReference type="AlphaFoldDB" id="A0A8C2B1F7"/>
<feature type="domain" description="Beta/gamma crystallin 'Greek key'" evidence="4">
    <location>
        <begin position="311"/>
        <end position="392"/>
    </location>
</feature>
<sequence length="480" mass="55064">MFIRIMKALLEAKDLLEISPISEYISPDDIKQKIENITSKMPTPEDEKTAKFIKLTDHIFEEILYSSDDKLKDYNWKAAQKELEDVVMRRLPKCVGETRLQETEEKDEEAFKGNWNTAVDEWNNLHPNLVLNKKDFSTEVIALDYNKEAENPINCVYFYRKKQQNKGRKIMKYEESSLLPKKFSERVGRVYYTKNSAEEEMNAKECFKWWRLGKCVIELYDQHAFKGTKCVITGNCPSLDHCSITEVRSCKVIRGVWKLWKGRGYNGDDYLLKEGEYPNLKALSDCKSTASAPAPAPVPDPAWSLVCLPFMIHLYEKVNFEGPIFETTVDHRSLDGCGINEVHSCKVLSGVWDLYGGPDYAEPRYQLQKGEYPNPEAWGNGNTAPVLSVKRATSYKIQLYEKEDFEEGMHETTVDHRSLDGCGIKEVRSCKVLSGVWDLYEGPDYAEPRYQLQKGEYPNPGSWCASDPTAPALSVKRVTE</sequence>
<dbReference type="GO" id="GO:0007601">
    <property type="term" value="P:visual perception"/>
    <property type="evidence" value="ECO:0007669"/>
    <property type="project" value="TreeGrafter"/>
</dbReference>
<evidence type="ECO:0000256" key="2">
    <source>
        <dbReference type="ARBA" id="ARBA00022737"/>
    </source>
</evidence>
<dbReference type="SMART" id="SM00247">
    <property type="entry name" value="XTALbg"/>
    <property type="match status" value="3"/>
</dbReference>
<dbReference type="GO" id="GO:0005212">
    <property type="term" value="F:structural constituent of eye lens"/>
    <property type="evidence" value="ECO:0007669"/>
    <property type="project" value="TreeGrafter"/>
</dbReference>
<feature type="domain" description="Beta/gamma crystallin 'Greek key'" evidence="4">
    <location>
        <begin position="216"/>
        <end position="289"/>
    </location>
</feature>
<dbReference type="Gene3D" id="3.30.70.2760">
    <property type="match status" value="1"/>
</dbReference>
<protein>
    <recommendedName>
        <fullName evidence="4">Beta/gamma crystallin 'Greek key' domain-containing protein</fullName>
    </recommendedName>
</protein>